<evidence type="ECO:0000313" key="2">
    <source>
        <dbReference type="Proteomes" id="UP001163324"/>
    </source>
</evidence>
<dbReference type="EMBL" id="CM047944">
    <property type="protein sequence ID" value="KAI9898893.1"/>
    <property type="molecule type" value="Genomic_DNA"/>
</dbReference>
<gene>
    <name evidence="1" type="ORF">N3K66_005354</name>
</gene>
<evidence type="ECO:0000313" key="1">
    <source>
        <dbReference type="EMBL" id="KAI9898893.1"/>
    </source>
</evidence>
<accession>A0ACC0UYZ2</accession>
<protein>
    <submittedName>
        <fullName evidence="1">Uncharacterized protein</fullName>
    </submittedName>
</protein>
<name>A0ACC0UYZ2_9HYPO</name>
<sequence>MSPHATDMDREWEQKYILQPGAKSSGRSSSHRQHSSGSNSSSNNNSGSGNRPSPSNSHRGSSHQQNLPNQPSSLASPSSRSPPLSPAPPSTRPPSYHSVAASQQGSRRRSTSSNSPASRNINTPPLIDISEAGESHISSPSTRNRGHRPHRSLDERFPGDMSHRPLDVLRQESRTAEKNHRKRSSIPGKGHRPRPSITDPIDNLDTIGGPYHHGGPYDATLASNNLREKYSPLAAVRDSNMEAIRATPREFIADSLNKHVPLQGTALIPNGARDMSGDVMEYEEGADLMREKDAAGGAYRRWGDMQYHPDDLKGKGEPSYTIERDLKKGALLAPKEYEMGSMRSPRSRQRSASNVGSAEATGLLYPGVDDGVRRSNSTGKRFGEGLKKRLGVKK</sequence>
<organism evidence="1 2">
    <name type="scientific">Trichothecium roseum</name>
    <dbReference type="NCBI Taxonomy" id="47278"/>
    <lineage>
        <taxon>Eukaryota</taxon>
        <taxon>Fungi</taxon>
        <taxon>Dikarya</taxon>
        <taxon>Ascomycota</taxon>
        <taxon>Pezizomycotina</taxon>
        <taxon>Sordariomycetes</taxon>
        <taxon>Hypocreomycetidae</taxon>
        <taxon>Hypocreales</taxon>
        <taxon>Hypocreales incertae sedis</taxon>
        <taxon>Trichothecium</taxon>
    </lineage>
</organism>
<comment type="caution">
    <text evidence="1">The sequence shown here is derived from an EMBL/GenBank/DDBJ whole genome shotgun (WGS) entry which is preliminary data.</text>
</comment>
<dbReference type="Proteomes" id="UP001163324">
    <property type="component" value="Chromosome 5"/>
</dbReference>
<keyword evidence="2" id="KW-1185">Reference proteome</keyword>
<reference evidence="1" key="1">
    <citation type="submission" date="2022-10" db="EMBL/GenBank/DDBJ databases">
        <title>Complete Genome of Trichothecium roseum strain YXFP-22015, a Plant Pathogen Isolated from Citrus.</title>
        <authorList>
            <person name="Wang Y."/>
            <person name="Zhu L."/>
        </authorList>
    </citation>
    <scope>NUCLEOTIDE SEQUENCE</scope>
    <source>
        <strain evidence="1">YXFP-22015</strain>
    </source>
</reference>
<proteinExistence type="predicted"/>